<evidence type="ECO:0000256" key="6">
    <source>
        <dbReference type="ARBA" id="ARBA00022982"/>
    </source>
</evidence>
<evidence type="ECO:0000256" key="15">
    <source>
        <dbReference type="ARBA" id="ARBA00039389"/>
    </source>
</evidence>
<comment type="subcellular location">
    <subcellularLocation>
        <location evidence="1">Cell inner membrane</location>
        <topology evidence="1">Multi-pass membrane protein</topology>
    </subcellularLocation>
</comment>
<dbReference type="EMBL" id="CAJHOE010000014">
    <property type="protein sequence ID" value="CAD7289484.1"/>
    <property type="molecule type" value="Genomic_DNA"/>
</dbReference>
<comment type="similarity">
    <text evidence="13">Belongs to the DsbB family. DsbI subfamily.</text>
</comment>
<proteinExistence type="inferred from homology"/>
<evidence type="ECO:0000256" key="12">
    <source>
        <dbReference type="ARBA" id="ARBA00037310"/>
    </source>
</evidence>
<keyword evidence="4" id="KW-0997">Cell inner membrane</keyword>
<dbReference type="SUPFAM" id="SSF158442">
    <property type="entry name" value="DsbB-like"/>
    <property type="match status" value="1"/>
</dbReference>
<evidence type="ECO:0000256" key="5">
    <source>
        <dbReference type="ARBA" id="ARBA00022692"/>
    </source>
</evidence>
<dbReference type="NCBIfam" id="NF003304">
    <property type="entry name" value="PRK04307.1"/>
    <property type="match status" value="1"/>
</dbReference>
<feature type="transmembrane region" description="Helical" evidence="16">
    <location>
        <begin position="47"/>
        <end position="66"/>
    </location>
</feature>
<evidence type="ECO:0000256" key="7">
    <source>
        <dbReference type="ARBA" id="ARBA00022989"/>
    </source>
</evidence>
<feature type="transmembrane region" description="Helical" evidence="16">
    <location>
        <begin position="185"/>
        <end position="206"/>
    </location>
</feature>
<keyword evidence="18" id="KW-1185">Reference proteome</keyword>
<evidence type="ECO:0000256" key="8">
    <source>
        <dbReference type="ARBA" id="ARBA00023002"/>
    </source>
</evidence>
<dbReference type="InterPro" id="IPR003752">
    <property type="entry name" value="DiS_bond_form_DsbB/BdbC"/>
</dbReference>
<evidence type="ECO:0000256" key="2">
    <source>
        <dbReference type="ARBA" id="ARBA00022448"/>
    </source>
</evidence>
<keyword evidence="9 16" id="KW-0472">Membrane</keyword>
<keyword evidence="11" id="KW-0676">Redox-active center</keyword>
<dbReference type="PANTHER" id="PTHR36570">
    <property type="entry name" value="DISULFIDE BOND FORMATION PROTEIN B"/>
    <property type="match status" value="1"/>
</dbReference>
<keyword evidence="6" id="KW-0249">Electron transport</keyword>
<evidence type="ECO:0000256" key="10">
    <source>
        <dbReference type="ARBA" id="ARBA00023157"/>
    </source>
</evidence>
<evidence type="ECO:0000256" key="16">
    <source>
        <dbReference type="SAM" id="Phobius"/>
    </source>
</evidence>
<evidence type="ECO:0000256" key="9">
    <source>
        <dbReference type="ARBA" id="ARBA00023136"/>
    </source>
</evidence>
<sequence length="213" mass="23647">MGFIDKIAKWQDSRFPWVLMVIASISLVLIAHSVFQKYLYMPPCEQCVYIRVAFLIMAIGGIIAIINPRNLVLKLLGYGFGFWGAIYGMMCSIKLAKIHAAIHGDDADPFGVQGCSTEPSHILGLPLEKWAPDWFMPLGDCGKEDAIVPDGVILSSIQEYFINLYTEAGGWYLIPSKHFLSMADCTLMGFGLCFVILAVMLVSFILSKLRQAN</sequence>
<feature type="transmembrane region" description="Helical" evidence="16">
    <location>
        <begin position="15"/>
        <end position="35"/>
    </location>
</feature>
<accession>A0ABM8Q923</accession>
<protein>
    <recommendedName>
        <fullName evidence="15">Putative protein-disulfide oxidoreductase DsbI</fullName>
    </recommendedName>
</protein>
<evidence type="ECO:0000256" key="11">
    <source>
        <dbReference type="ARBA" id="ARBA00023284"/>
    </source>
</evidence>
<comment type="function">
    <text evidence="12">Required for disulfide bond formation in some proteins. Part of a redox system composed of DsbI and DsbL that mediates formation of an essential disulfide bond in AssT.</text>
</comment>
<keyword evidence="3" id="KW-1003">Cell membrane</keyword>
<dbReference type="RefSeq" id="WP_230057552.1">
    <property type="nucleotide sequence ID" value="NZ_CAJHOE010000014.1"/>
</dbReference>
<evidence type="ECO:0000313" key="17">
    <source>
        <dbReference type="EMBL" id="CAD7289484.1"/>
    </source>
</evidence>
<keyword evidence="2" id="KW-0813">Transport</keyword>
<dbReference type="InterPro" id="IPR050183">
    <property type="entry name" value="DsbB"/>
</dbReference>
<reference evidence="17 18" key="1">
    <citation type="submission" date="2020-11" db="EMBL/GenBank/DDBJ databases">
        <authorList>
            <person name="Peeters C."/>
        </authorList>
    </citation>
    <scope>NUCLEOTIDE SEQUENCE [LARGE SCALE GENOMIC DNA]</scope>
    <source>
        <strain evidence="17 18">LMG 8286</strain>
    </source>
</reference>
<gene>
    <name evidence="17" type="primary">dsbI</name>
    <name evidence="17" type="ORF">LMG8286_01830</name>
</gene>
<name>A0ABM8Q923_9BACT</name>
<evidence type="ECO:0000256" key="4">
    <source>
        <dbReference type="ARBA" id="ARBA00022519"/>
    </source>
</evidence>
<dbReference type="Pfam" id="PF02600">
    <property type="entry name" value="DsbB"/>
    <property type="match status" value="1"/>
</dbReference>
<feature type="transmembrane region" description="Helical" evidence="16">
    <location>
        <begin position="72"/>
        <end position="90"/>
    </location>
</feature>
<keyword evidence="5 16" id="KW-0812">Transmembrane</keyword>
<evidence type="ECO:0000256" key="13">
    <source>
        <dbReference type="ARBA" id="ARBA00038060"/>
    </source>
</evidence>
<dbReference type="PANTHER" id="PTHR36570:SF1">
    <property type="entry name" value="PROTEIN-DISULFIDE OXIDOREDUCTASE DSBI"/>
    <property type="match status" value="1"/>
</dbReference>
<evidence type="ECO:0000256" key="14">
    <source>
        <dbReference type="ARBA" id="ARBA00038526"/>
    </source>
</evidence>
<keyword evidence="7 16" id="KW-1133">Transmembrane helix</keyword>
<evidence type="ECO:0000256" key="1">
    <source>
        <dbReference type="ARBA" id="ARBA00004429"/>
    </source>
</evidence>
<evidence type="ECO:0000313" key="18">
    <source>
        <dbReference type="Proteomes" id="UP000789359"/>
    </source>
</evidence>
<organism evidence="17 18">
    <name type="scientific">Campylobacter suis</name>
    <dbReference type="NCBI Taxonomy" id="2790657"/>
    <lineage>
        <taxon>Bacteria</taxon>
        <taxon>Pseudomonadati</taxon>
        <taxon>Campylobacterota</taxon>
        <taxon>Epsilonproteobacteria</taxon>
        <taxon>Campylobacterales</taxon>
        <taxon>Campylobacteraceae</taxon>
        <taxon>Campylobacter</taxon>
    </lineage>
</organism>
<comment type="subunit">
    <text evidence="14">Interacts with DsbL.</text>
</comment>
<keyword evidence="10" id="KW-1015">Disulfide bond</keyword>
<comment type="caution">
    <text evidence="17">The sequence shown here is derived from an EMBL/GenBank/DDBJ whole genome shotgun (WGS) entry which is preliminary data.</text>
</comment>
<dbReference type="Gene3D" id="1.20.1550.10">
    <property type="entry name" value="DsbB-like"/>
    <property type="match status" value="1"/>
</dbReference>
<keyword evidence="8" id="KW-0560">Oxidoreductase</keyword>
<evidence type="ECO:0000256" key="3">
    <source>
        <dbReference type="ARBA" id="ARBA00022475"/>
    </source>
</evidence>
<dbReference type="InterPro" id="IPR023380">
    <property type="entry name" value="DsbB-like_sf"/>
</dbReference>
<dbReference type="Proteomes" id="UP000789359">
    <property type="component" value="Unassembled WGS sequence"/>
</dbReference>